<dbReference type="PANTHER" id="PTHR43289:SF6">
    <property type="entry name" value="SERINE_THREONINE-PROTEIN KINASE NEKL-3"/>
    <property type="match status" value="1"/>
</dbReference>
<gene>
    <name evidence="11" type="ORF">DB31_0701</name>
</gene>
<evidence type="ECO:0000256" key="4">
    <source>
        <dbReference type="ARBA" id="ARBA00022777"/>
    </source>
</evidence>
<evidence type="ECO:0000256" key="5">
    <source>
        <dbReference type="ARBA" id="ARBA00022803"/>
    </source>
</evidence>
<keyword evidence="3 8" id="KW-0547">Nucleotide-binding</keyword>
<dbReference type="STRING" id="394096.DB31_0701"/>
<evidence type="ECO:0000256" key="6">
    <source>
        <dbReference type="ARBA" id="ARBA00022840"/>
    </source>
</evidence>
<dbReference type="InterPro" id="IPR000719">
    <property type="entry name" value="Prot_kinase_dom"/>
</dbReference>
<proteinExistence type="predicted"/>
<evidence type="ECO:0000256" key="7">
    <source>
        <dbReference type="PROSITE-ProRule" id="PRU00339"/>
    </source>
</evidence>
<keyword evidence="12" id="KW-1185">Reference proteome</keyword>
<comment type="caution">
    <text evidence="11">The sequence shown here is derived from an EMBL/GenBank/DDBJ whole genome shotgun (WGS) entry which is preliminary data.</text>
</comment>
<dbReference type="PATRIC" id="fig|394096.3.peg.694"/>
<dbReference type="InterPro" id="IPR013229">
    <property type="entry name" value="PEGA"/>
</dbReference>
<dbReference type="PROSITE" id="PS50293">
    <property type="entry name" value="TPR_REGION"/>
    <property type="match status" value="1"/>
</dbReference>
<dbReference type="Pfam" id="PF00069">
    <property type="entry name" value="Pkinase"/>
    <property type="match status" value="1"/>
</dbReference>
<keyword evidence="1" id="KW-0808">Transferase</keyword>
<dbReference type="EMBL" id="JMCB01000001">
    <property type="protein sequence ID" value="KFE72438.1"/>
    <property type="molecule type" value="Genomic_DNA"/>
</dbReference>
<dbReference type="InterPro" id="IPR011990">
    <property type="entry name" value="TPR-like_helical_dom_sf"/>
</dbReference>
<feature type="region of interest" description="Disordered" evidence="9">
    <location>
        <begin position="335"/>
        <end position="370"/>
    </location>
</feature>
<keyword evidence="6 8" id="KW-0067">ATP-binding</keyword>
<keyword evidence="2" id="KW-0677">Repeat</keyword>
<evidence type="ECO:0000256" key="3">
    <source>
        <dbReference type="ARBA" id="ARBA00022741"/>
    </source>
</evidence>
<dbReference type="SUPFAM" id="SSF56112">
    <property type="entry name" value="Protein kinase-like (PK-like)"/>
    <property type="match status" value="1"/>
</dbReference>
<evidence type="ECO:0000256" key="2">
    <source>
        <dbReference type="ARBA" id="ARBA00022737"/>
    </source>
</evidence>
<feature type="region of interest" description="Disordered" evidence="9">
    <location>
        <begin position="505"/>
        <end position="567"/>
    </location>
</feature>
<dbReference type="GO" id="GO:0004674">
    <property type="term" value="F:protein serine/threonine kinase activity"/>
    <property type="evidence" value="ECO:0007669"/>
    <property type="project" value="UniProtKB-KW"/>
</dbReference>
<feature type="repeat" description="TPR" evidence="7">
    <location>
        <begin position="607"/>
        <end position="640"/>
    </location>
</feature>
<evidence type="ECO:0000256" key="1">
    <source>
        <dbReference type="ARBA" id="ARBA00022679"/>
    </source>
</evidence>
<accession>A0A085WXM5</accession>
<dbReference type="InterPro" id="IPR013105">
    <property type="entry name" value="TPR_2"/>
</dbReference>
<sequence>MATEEKSIPFGKYELLERLGVGGMANVYRARYTAVPGITKPVVIKRVLDEYAENPTFMELFIHEARISVGLSHGNIVQVFDFGQVNAEYYLAMELVDGQPLSRVIKRAQQQGLRFLPQALAASIALEMCKGLHYAHTRKDEQGRPLGIVHRDVSPDNVLVSYDGEVKITDFGIAKAQLAGRPITAAGMVKGKYLYLSPEQAQGQDDVDARSDVYAVGVVLYRMLCGRLPFEGQDFEVMARIVQGGITPAIQLNPDLDGQLNQIVMRALATSREDRFQSAEALQQALSLWMASRAPLFSVNSLKHLMGWLYTQELAAQGRAPVLPQEFLDQVRLWKGPSGEETTPDQLPAVTREAPPGPNALPARPASDSWKWDTQPEALPTQVFRAAGAGEASSDATEEVAPAQIEPSTSRRSPLWSLGVAALAAVMAGGLFWVLRGPGTLEIHSEPPGAQVRIDGQFRGVTPLVLEDVKPDAPHTMELVLLGKKSWERSFAAGTLRGKVEAELEELESATQEPAIPDPESEPEEAKAPPQEQPEDSRVAVATKKATAQPKSSASPPSGLRITAADKPSAETAAAKYKAGVKQLSRGKLQKAKELFWQCLAHDPKSAKCFRRLGEVSAALGNTEEALEYYARFLELDPRGDGATAARDYVREHGRGGR</sequence>
<dbReference type="PROSITE" id="PS50011">
    <property type="entry name" value="PROTEIN_KINASE_DOM"/>
    <property type="match status" value="1"/>
</dbReference>
<dbReference type="Proteomes" id="UP000028725">
    <property type="component" value="Unassembled WGS sequence"/>
</dbReference>
<dbReference type="CDD" id="cd14014">
    <property type="entry name" value="STKc_PknB_like"/>
    <property type="match status" value="1"/>
</dbReference>
<dbReference type="GO" id="GO:0005524">
    <property type="term" value="F:ATP binding"/>
    <property type="evidence" value="ECO:0007669"/>
    <property type="project" value="UniProtKB-UniRule"/>
</dbReference>
<organism evidence="11 12">
    <name type="scientific">Hyalangium minutum</name>
    <dbReference type="NCBI Taxonomy" id="394096"/>
    <lineage>
        <taxon>Bacteria</taxon>
        <taxon>Pseudomonadati</taxon>
        <taxon>Myxococcota</taxon>
        <taxon>Myxococcia</taxon>
        <taxon>Myxococcales</taxon>
        <taxon>Cystobacterineae</taxon>
        <taxon>Archangiaceae</taxon>
        <taxon>Hyalangium</taxon>
    </lineage>
</organism>
<dbReference type="SUPFAM" id="SSF48452">
    <property type="entry name" value="TPR-like"/>
    <property type="match status" value="1"/>
</dbReference>
<dbReference type="InterPro" id="IPR019734">
    <property type="entry name" value="TPR_rpt"/>
</dbReference>
<dbReference type="RefSeq" id="WP_044181757.1">
    <property type="nucleotide sequence ID" value="NZ_JMCB01000001.1"/>
</dbReference>
<dbReference type="SMART" id="SM00028">
    <property type="entry name" value="TPR"/>
    <property type="match status" value="2"/>
</dbReference>
<evidence type="ECO:0000313" key="11">
    <source>
        <dbReference type="EMBL" id="KFE72438.1"/>
    </source>
</evidence>
<dbReference type="Pfam" id="PF08308">
    <property type="entry name" value="PEGA"/>
    <property type="match status" value="1"/>
</dbReference>
<dbReference type="AlphaFoldDB" id="A0A085WXM5"/>
<dbReference type="Gene3D" id="1.25.40.10">
    <property type="entry name" value="Tetratricopeptide repeat domain"/>
    <property type="match status" value="1"/>
</dbReference>
<keyword evidence="4 11" id="KW-0418">Kinase</keyword>
<evidence type="ECO:0000313" key="12">
    <source>
        <dbReference type="Proteomes" id="UP000028725"/>
    </source>
</evidence>
<keyword evidence="11" id="KW-0723">Serine/threonine-protein kinase</keyword>
<dbReference type="Gene3D" id="1.10.510.10">
    <property type="entry name" value="Transferase(Phosphotransferase) domain 1"/>
    <property type="match status" value="1"/>
</dbReference>
<dbReference type="PROSITE" id="PS00107">
    <property type="entry name" value="PROTEIN_KINASE_ATP"/>
    <property type="match status" value="1"/>
</dbReference>
<dbReference type="PROSITE" id="PS50005">
    <property type="entry name" value="TPR"/>
    <property type="match status" value="1"/>
</dbReference>
<dbReference type="InterPro" id="IPR008266">
    <property type="entry name" value="Tyr_kinase_AS"/>
</dbReference>
<feature type="binding site" evidence="8">
    <location>
        <position position="45"/>
    </location>
    <ligand>
        <name>ATP</name>
        <dbReference type="ChEBI" id="CHEBI:30616"/>
    </ligand>
</feature>
<dbReference type="PROSITE" id="PS00109">
    <property type="entry name" value="PROTEIN_KINASE_TYR"/>
    <property type="match status" value="1"/>
</dbReference>
<protein>
    <submittedName>
        <fullName evidence="11">Serine/threonine protein kinase PrkC, regulator of stationary phase</fullName>
    </submittedName>
</protein>
<name>A0A085WXM5_9BACT</name>
<dbReference type="Pfam" id="PF07719">
    <property type="entry name" value="TPR_2"/>
    <property type="match status" value="1"/>
</dbReference>
<dbReference type="InterPro" id="IPR017441">
    <property type="entry name" value="Protein_kinase_ATP_BS"/>
</dbReference>
<dbReference type="PANTHER" id="PTHR43289">
    <property type="entry name" value="MITOGEN-ACTIVATED PROTEIN KINASE KINASE KINASE 20-RELATED"/>
    <property type="match status" value="1"/>
</dbReference>
<dbReference type="InterPro" id="IPR011009">
    <property type="entry name" value="Kinase-like_dom_sf"/>
</dbReference>
<evidence type="ECO:0000256" key="9">
    <source>
        <dbReference type="SAM" id="MobiDB-lite"/>
    </source>
</evidence>
<reference evidence="11 12" key="1">
    <citation type="submission" date="2014-04" db="EMBL/GenBank/DDBJ databases">
        <title>Genome assembly of Hyalangium minutum DSM 14724.</title>
        <authorList>
            <person name="Sharma G."/>
            <person name="Subramanian S."/>
        </authorList>
    </citation>
    <scope>NUCLEOTIDE SEQUENCE [LARGE SCALE GENOMIC DNA]</scope>
    <source>
        <strain evidence="11 12">DSM 14724</strain>
    </source>
</reference>
<dbReference type="Gene3D" id="3.30.200.20">
    <property type="entry name" value="Phosphorylase Kinase, domain 1"/>
    <property type="match status" value="1"/>
</dbReference>
<evidence type="ECO:0000259" key="10">
    <source>
        <dbReference type="PROSITE" id="PS50011"/>
    </source>
</evidence>
<keyword evidence="5 7" id="KW-0802">TPR repeat</keyword>
<evidence type="ECO:0000256" key="8">
    <source>
        <dbReference type="PROSITE-ProRule" id="PRU10141"/>
    </source>
</evidence>
<feature type="domain" description="Protein kinase" evidence="10">
    <location>
        <begin position="13"/>
        <end position="290"/>
    </location>
</feature>